<reference evidence="4" key="1">
    <citation type="submission" date="2022-01" db="UniProtKB">
        <authorList>
            <consortium name="EnsemblMetazoa"/>
        </authorList>
    </citation>
    <scope>IDENTIFICATION</scope>
</reference>
<feature type="domain" description="MADF" evidence="2">
    <location>
        <begin position="22"/>
        <end position="111"/>
    </location>
</feature>
<evidence type="ECO:0000313" key="4">
    <source>
        <dbReference type="EnsemblMetazoa" id="XP_014256679.1"/>
    </source>
</evidence>
<name>A0A8I6S6H1_CIMLE</name>
<accession>A0A8I6S6H1</accession>
<dbReference type="RefSeq" id="XP_014256679.1">
    <property type="nucleotide sequence ID" value="XM_014401193.1"/>
</dbReference>
<dbReference type="OrthoDB" id="8881252at2759"/>
<dbReference type="PROSITE" id="PS51031">
    <property type="entry name" value="BESS"/>
    <property type="match status" value="1"/>
</dbReference>
<dbReference type="SMART" id="SM00595">
    <property type="entry name" value="MADF"/>
    <property type="match status" value="1"/>
</dbReference>
<dbReference type="GO" id="GO:0005634">
    <property type="term" value="C:nucleus"/>
    <property type="evidence" value="ECO:0007669"/>
    <property type="project" value="UniProtKB-SubCell"/>
</dbReference>
<sequence>MKSDAGSMKPGKKVSNTDLCSNLIREVRVRPPLWNEKDENWKNRDLLCKLWNEVGTVVGIPGPVACTKWSNLRERYNSEISKQIAAIDSNCDFKSKWAFFESMKFLDSSMNSNREPSSGMKFANTDKNGYDPRMNKRFFNPNAANLGQLNGIVDLCEICKHSMQQHGYQNMNGNCNEQGKIHNIDMKRQKQHVCKEMRDLEEENNDNQDIKIYVQKKINKNASSSSSVCRHPDLVVALSQPTKSECFNDEQAIGTDSLDNCNDLPCSDSRPIKVSHGKTDKSHNKQNVQKAVKKNEKTDKFGKKDKRDAECQNNIAIEASDKNVGPVFKDIMNECDRKENPNCQFLLSLVPYLDQLNHVDCLEVRSQIQCLINDAFRRRQHGCSHMRRMRE</sequence>
<evidence type="ECO:0000259" key="2">
    <source>
        <dbReference type="PROSITE" id="PS51029"/>
    </source>
</evidence>
<dbReference type="GeneID" id="106670670"/>
<protein>
    <recommendedName>
        <fullName evidence="6">MADF domain-containing protein</fullName>
    </recommendedName>
</protein>
<dbReference type="AlphaFoldDB" id="A0A8I6S6H1"/>
<dbReference type="Proteomes" id="UP000494040">
    <property type="component" value="Unassembled WGS sequence"/>
</dbReference>
<dbReference type="PROSITE" id="PS51029">
    <property type="entry name" value="MADF"/>
    <property type="match status" value="1"/>
</dbReference>
<dbReference type="InterPro" id="IPR039353">
    <property type="entry name" value="TF_Adf1"/>
</dbReference>
<dbReference type="Pfam" id="PF10545">
    <property type="entry name" value="MADF_DNA_bdg"/>
    <property type="match status" value="1"/>
</dbReference>
<dbReference type="InterPro" id="IPR006578">
    <property type="entry name" value="MADF-dom"/>
</dbReference>
<dbReference type="PANTHER" id="PTHR12243">
    <property type="entry name" value="MADF DOMAIN TRANSCRIPTION FACTOR"/>
    <property type="match status" value="1"/>
</dbReference>
<evidence type="ECO:0008006" key="6">
    <source>
        <dbReference type="Google" id="ProtNLM"/>
    </source>
</evidence>
<dbReference type="GO" id="GO:0003677">
    <property type="term" value="F:DNA binding"/>
    <property type="evidence" value="ECO:0007669"/>
    <property type="project" value="InterPro"/>
</dbReference>
<dbReference type="KEGG" id="clec:106670670"/>
<dbReference type="InterPro" id="IPR004210">
    <property type="entry name" value="BESS_motif"/>
</dbReference>
<dbReference type="PANTHER" id="PTHR12243:SF67">
    <property type="entry name" value="COREPRESSOR OF PANGOLIN, ISOFORM A-RELATED"/>
    <property type="match status" value="1"/>
</dbReference>
<evidence type="ECO:0000313" key="5">
    <source>
        <dbReference type="Proteomes" id="UP000494040"/>
    </source>
</evidence>
<keyword evidence="5" id="KW-1185">Reference proteome</keyword>
<proteinExistence type="predicted"/>
<feature type="domain" description="BESS" evidence="3">
    <location>
        <begin position="339"/>
        <end position="378"/>
    </location>
</feature>
<dbReference type="GO" id="GO:0006357">
    <property type="term" value="P:regulation of transcription by RNA polymerase II"/>
    <property type="evidence" value="ECO:0007669"/>
    <property type="project" value="TreeGrafter"/>
</dbReference>
<keyword evidence="1" id="KW-0539">Nucleus</keyword>
<evidence type="ECO:0000259" key="3">
    <source>
        <dbReference type="PROSITE" id="PS51031"/>
    </source>
</evidence>
<dbReference type="EnsemblMetazoa" id="XM_014401193.1">
    <property type="protein sequence ID" value="XP_014256679.1"/>
    <property type="gene ID" value="LOC106670670"/>
</dbReference>
<evidence type="ECO:0000256" key="1">
    <source>
        <dbReference type="PROSITE-ProRule" id="PRU00371"/>
    </source>
</evidence>
<dbReference type="GO" id="GO:0005667">
    <property type="term" value="C:transcription regulator complex"/>
    <property type="evidence" value="ECO:0007669"/>
    <property type="project" value="TreeGrafter"/>
</dbReference>
<organism evidence="4 5">
    <name type="scientific">Cimex lectularius</name>
    <name type="common">Bed bug</name>
    <name type="synonym">Acanthia lectularia</name>
    <dbReference type="NCBI Taxonomy" id="79782"/>
    <lineage>
        <taxon>Eukaryota</taxon>
        <taxon>Metazoa</taxon>
        <taxon>Ecdysozoa</taxon>
        <taxon>Arthropoda</taxon>
        <taxon>Hexapoda</taxon>
        <taxon>Insecta</taxon>
        <taxon>Pterygota</taxon>
        <taxon>Neoptera</taxon>
        <taxon>Paraneoptera</taxon>
        <taxon>Hemiptera</taxon>
        <taxon>Heteroptera</taxon>
        <taxon>Panheteroptera</taxon>
        <taxon>Cimicomorpha</taxon>
        <taxon>Cimicidae</taxon>
        <taxon>Cimex</taxon>
    </lineage>
</organism>
<comment type="subcellular location">
    <subcellularLocation>
        <location evidence="1">Nucleus</location>
    </subcellularLocation>
</comment>